<evidence type="ECO:0000313" key="3">
    <source>
        <dbReference type="EMBL" id="OMJ67725.1"/>
    </source>
</evidence>
<accession>A0A1R2ATD8</accession>
<evidence type="ECO:0000313" key="4">
    <source>
        <dbReference type="Proteomes" id="UP000187209"/>
    </source>
</evidence>
<dbReference type="EMBL" id="MPUH01001445">
    <property type="protein sequence ID" value="OMJ67725.1"/>
    <property type="molecule type" value="Genomic_DNA"/>
</dbReference>
<dbReference type="OrthoDB" id="295029at2759"/>
<organism evidence="3 4">
    <name type="scientific">Stentor coeruleus</name>
    <dbReference type="NCBI Taxonomy" id="5963"/>
    <lineage>
        <taxon>Eukaryota</taxon>
        <taxon>Sar</taxon>
        <taxon>Alveolata</taxon>
        <taxon>Ciliophora</taxon>
        <taxon>Postciliodesmatophora</taxon>
        <taxon>Heterotrichea</taxon>
        <taxon>Heterotrichida</taxon>
        <taxon>Stentoridae</taxon>
        <taxon>Stentor</taxon>
    </lineage>
</organism>
<name>A0A1R2ATD8_9CILI</name>
<dbReference type="AlphaFoldDB" id="A0A1R2ATD8"/>
<proteinExistence type="inferred from homology"/>
<dbReference type="PANTHER" id="PTHR12634">
    <property type="entry name" value="SIT4 YEAST -ASSOCIATING PROTEIN-RELATED"/>
    <property type="match status" value="1"/>
</dbReference>
<evidence type="ECO:0000256" key="1">
    <source>
        <dbReference type="ARBA" id="ARBA00006180"/>
    </source>
</evidence>
<protein>
    <recommendedName>
        <fullName evidence="5">SIT4 phosphatase-associated family protein</fullName>
    </recommendedName>
</protein>
<keyword evidence="4" id="KW-1185">Reference proteome</keyword>
<comment type="caution">
    <text evidence="3">The sequence shown here is derived from an EMBL/GenBank/DDBJ whole genome shotgun (WGS) entry which is preliminary data.</text>
</comment>
<evidence type="ECO:0000256" key="2">
    <source>
        <dbReference type="ARBA" id="ARBA00023306"/>
    </source>
</evidence>
<dbReference type="PANTHER" id="PTHR12634:SF8">
    <property type="entry name" value="FIERY MOUNTAIN, ISOFORM D"/>
    <property type="match status" value="1"/>
</dbReference>
<dbReference type="Pfam" id="PF04499">
    <property type="entry name" value="SAPS"/>
    <property type="match status" value="1"/>
</dbReference>
<comment type="similarity">
    <text evidence="1">Belongs to the SAPS family.</text>
</comment>
<dbReference type="GO" id="GO:0019888">
    <property type="term" value="F:protein phosphatase regulator activity"/>
    <property type="evidence" value="ECO:0007669"/>
    <property type="project" value="TreeGrafter"/>
</dbReference>
<dbReference type="GO" id="GO:0019903">
    <property type="term" value="F:protein phosphatase binding"/>
    <property type="evidence" value="ECO:0007669"/>
    <property type="project" value="InterPro"/>
</dbReference>
<evidence type="ECO:0008006" key="5">
    <source>
        <dbReference type="Google" id="ProtNLM"/>
    </source>
</evidence>
<sequence>MQMMVNIRTILNSFRNMQNSHLIETILNSETLSLELLMENDTEMLLELKSRNINLINFFTSPILSQVIKYITTEPEVDEYNLAHKFPFICNEIISCEIPEILDTFFHETQLLDELFSFLERFPINLTLAGYFCSAVQVLLKHNSYELLSYIHDQKDIGKLLTDHGYCTSITQLIYKLLSCEDHGNPAYVSKLYDMVDYIVSNLVKNPSDQNEKFDLMRVINSSNLLCSLTQNHNEVYNWSDIQMQASGSPNIELLIEGVLQGHLQVSAAASAVVINLTRNIDTKQSEDIVISSELPQIIEIICEKTKDFKDILNRPGDCLGVNRLNIARILVECAKLNYEIITKTFIEVGILKDLIDLVVRFPWNSMLHIIIEDGIVFLLLNNEEQGLRSDLIQNTQLIQTIVEASKKKTGEIGYLGWAVKIANIIAKISNVKFNQDYGWEKFVDEYLMQKNHIENCSLGQGEFIVKSENQEIEIEEEFFDAIQGPEVLDDLPENEKGELEKNPFDICDIKNEDLGDLDDWRHHRDSLELVKK</sequence>
<dbReference type="InterPro" id="IPR007587">
    <property type="entry name" value="SAPS"/>
</dbReference>
<gene>
    <name evidence="3" type="ORF">SteCoe_35029</name>
</gene>
<reference evidence="3 4" key="1">
    <citation type="submission" date="2016-11" db="EMBL/GenBank/DDBJ databases">
        <title>The macronuclear genome of Stentor coeruleus: a giant cell with tiny introns.</title>
        <authorList>
            <person name="Slabodnick M."/>
            <person name="Ruby J.G."/>
            <person name="Reiff S.B."/>
            <person name="Swart E.C."/>
            <person name="Gosai S."/>
            <person name="Prabakaran S."/>
            <person name="Witkowska E."/>
            <person name="Larue G.E."/>
            <person name="Fisher S."/>
            <person name="Freeman R.M."/>
            <person name="Gunawardena J."/>
            <person name="Chu W."/>
            <person name="Stover N.A."/>
            <person name="Gregory B.D."/>
            <person name="Nowacki M."/>
            <person name="Derisi J."/>
            <person name="Roy S.W."/>
            <person name="Marshall W.F."/>
            <person name="Sood P."/>
        </authorList>
    </citation>
    <scope>NUCLEOTIDE SEQUENCE [LARGE SCALE GENOMIC DNA]</scope>
    <source>
        <strain evidence="3">WM001</strain>
    </source>
</reference>
<keyword evidence="2" id="KW-0131">Cell cycle</keyword>
<dbReference type="Proteomes" id="UP000187209">
    <property type="component" value="Unassembled WGS sequence"/>
</dbReference>